<gene>
    <name evidence="2" type="ORF">FH969_09000</name>
</gene>
<keyword evidence="3" id="KW-1185">Reference proteome</keyword>
<dbReference type="Proteomes" id="UP000313849">
    <property type="component" value="Unassembled WGS sequence"/>
</dbReference>
<feature type="region of interest" description="Disordered" evidence="1">
    <location>
        <begin position="1"/>
        <end position="20"/>
    </location>
</feature>
<evidence type="ECO:0000313" key="2">
    <source>
        <dbReference type="EMBL" id="TNU73902.1"/>
    </source>
</evidence>
<evidence type="ECO:0000256" key="1">
    <source>
        <dbReference type="SAM" id="MobiDB-lite"/>
    </source>
</evidence>
<name>A0A5C5BAQ6_9MICO</name>
<dbReference type="EMBL" id="VENP01000030">
    <property type="protein sequence ID" value="TNU73902.1"/>
    <property type="molecule type" value="Genomic_DNA"/>
</dbReference>
<evidence type="ECO:0000313" key="3">
    <source>
        <dbReference type="Proteomes" id="UP000313849"/>
    </source>
</evidence>
<reference evidence="2 3" key="1">
    <citation type="submission" date="2019-06" db="EMBL/GenBank/DDBJ databases">
        <title>Draft genome sequence of Miniimonas arenae KCTC 19750T isolated from sea sand.</title>
        <authorList>
            <person name="Park S.-J."/>
        </authorList>
    </citation>
    <scope>NUCLEOTIDE SEQUENCE [LARGE SCALE GENOMIC DNA]</scope>
    <source>
        <strain evidence="2 3">KCTC 19750</strain>
    </source>
</reference>
<sequence length="156" mass="15475">MPRLSCPTTARGRTTREPSRRRRAVALPLALLLAAGALGSCSVVSDAAQTAACAAVTPVAQSVGDRLDELLADIAVDPQGAVTGLTQLRDNTATAVSGVDGRLGDAGASLVSALDGLVALAQQAADGATVTPGETADLRAQTEAALTSLVGECPDA</sequence>
<proteinExistence type="predicted"/>
<comment type="caution">
    <text evidence="2">The sequence shown here is derived from an EMBL/GenBank/DDBJ whole genome shotgun (WGS) entry which is preliminary data.</text>
</comment>
<protein>
    <submittedName>
        <fullName evidence="2">Uncharacterized protein</fullName>
    </submittedName>
</protein>
<organism evidence="2 3">
    <name type="scientific">Miniimonas arenae</name>
    <dbReference type="NCBI Taxonomy" id="676201"/>
    <lineage>
        <taxon>Bacteria</taxon>
        <taxon>Bacillati</taxon>
        <taxon>Actinomycetota</taxon>
        <taxon>Actinomycetes</taxon>
        <taxon>Micrococcales</taxon>
        <taxon>Beutenbergiaceae</taxon>
        <taxon>Miniimonas</taxon>
    </lineage>
</organism>
<dbReference type="RefSeq" id="WP_139987033.1">
    <property type="nucleotide sequence ID" value="NZ_VENP01000030.1"/>
</dbReference>
<dbReference type="AlphaFoldDB" id="A0A5C5BAQ6"/>
<accession>A0A5C5BAQ6</accession>